<evidence type="ECO:0000256" key="2">
    <source>
        <dbReference type="SAM" id="MobiDB-lite"/>
    </source>
</evidence>
<dbReference type="SUPFAM" id="SSF52540">
    <property type="entry name" value="P-loop containing nucleoside triphosphate hydrolases"/>
    <property type="match status" value="1"/>
</dbReference>
<dbReference type="InterPro" id="IPR006321">
    <property type="entry name" value="PilT/PilU"/>
</dbReference>
<dbReference type="Pfam" id="PF00437">
    <property type="entry name" value="T2SSE"/>
    <property type="match status" value="1"/>
</dbReference>
<comment type="similarity">
    <text evidence="1">Belongs to the GSP E family.</text>
</comment>
<dbReference type="InterPro" id="IPR027417">
    <property type="entry name" value="P-loop_NTPase"/>
</dbReference>
<dbReference type="AlphaFoldDB" id="A0A368L788"/>
<evidence type="ECO:0000259" key="3">
    <source>
        <dbReference type="Pfam" id="PF00437"/>
    </source>
</evidence>
<feature type="region of interest" description="Disordered" evidence="2">
    <location>
        <begin position="364"/>
        <end position="394"/>
    </location>
</feature>
<dbReference type="Gene3D" id="3.30.450.90">
    <property type="match status" value="1"/>
</dbReference>
<comment type="caution">
    <text evidence="4">The sequence shown here is derived from an EMBL/GenBank/DDBJ whole genome shotgun (WGS) entry which is preliminary data.</text>
</comment>
<proteinExistence type="inferred from homology"/>
<protein>
    <submittedName>
        <fullName evidence="4">PilT/PilU family type 4a pilus ATPase</fullName>
    </submittedName>
</protein>
<dbReference type="RefSeq" id="WP_114401708.1">
    <property type="nucleotide sequence ID" value="NZ_QPGB01000001.1"/>
</dbReference>
<evidence type="ECO:0000256" key="1">
    <source>
        <dbReference type="ARBA" id="ARBA00006611"/>
    </source>
</evidence>
<evidence type="ECO:0000313" key="4">
    <source>
        <dbReference type="EMBL" id="RCS59558.1"/>
    </source>
</evidence>
<accession>A0A368L788</accession>
<dbReference type="GO" id="GO:0016887">
    <property type="term" value="F:ATP hydrolysis activity"/>
    <property type="evidence" value="ECO:0007669"/>
    <property type="project" value="InterPro"/>
</dbReference>
<dbReference type="Gene3D" id="3.40.50.300">
    <property type="entry name" value="P-loop containing nucleotide triphosphate hydrolases"/>
    <property type="match status" value="1"/>
</dbReference>
<reference evidence="4 5" key="1">
    <citation type="journal article" date="2018" name="Int. J. Syst. Evol. Microbiol.">
        <title>Parvibium lacunae gen. nov., sp. nov., a new member of the family Alcaligenaceae isolated from a freshwater pond.</title>
        <authorList>
            <person name="Chen W.M."/>
            <person name="Xie P.B."/>
            <person name="Hsu M.Y."/>
            <person name="Sheu S.Y."/>
        </authorList>
    </citation>
    <scope>NUCLEOTIDE SEQUENCE [LARGE SCALE GENOMIC DNA]</scope>
    <source>
        <strain evidence="4 5">KMB9</strain>
    </source>
</reference>
<name>A0A368L788_9BURK</name>
<evidence type="ECO:0000313" key="5">
    <source>
        <dbReference type="Proteomes" id="UP000252357"/>
    </source>
</evidence>
<dbReference type="OrthoDB" id="5790493at2"/>
<feature type="compositionally biased region" description="Polar residues" evidence="2">
    <location>
        <begin position="364"/>
        <end position="381"/>
    </location>
</feature>
<dbReference type="Proteomes" id="UP000252357">
    <property type="component" value="Unassembled WGS sequence"/>
</dbReference>
<sequence>MGAAEKLFQLMAEKKASDLFASVGSPITIKIGGIHVPVNQQLMTPDGMWSFLEEITTPEQIQQFRQSNELNYGYPVPGIGSFRVSVFQQRGTPGLVIRFIPFQIPEFESLGLPKTLRDIINEQRGLLLFVGATGSGKSTTIASLIEARNQSKTGHILTLEDPIEFTFRSKKSIINQREVGFDALDYKVALKNAMRQAPDVIFIGEIRDQETMTAAISYAQSGHLCISTMHANNSYHALGRILSMYPLETRGALLNDLSACLKAIVSQRLLRSKKGARVAACEILLNTKHISGLIEQGDVNNIRDAIEKSLAPGSQTFEQSLYRMVKEDLVHQDDALAASDSPNNLLWLLQNADDNKLNQNKVAPTRTSHQDTAFGQSSSAGPQDENEVVPNQAGQAVYEEFTMDV</sequence>
<dbReference type="InterPro" id="IPR001482">
    <property type="entry name" value="T2SS/T4SS_dom"/>
</dbReference>
<organism evidence="4 5">
    <name type="scientific">Parvibium lacunae</name>
    <dbReference type="NCBI Taxonomy" id="1888893"/>
    <lineage>
        <taxon>Bacteria</taxon>
        <taxon>Pseudomonadati</taxon>
        <taxon>Pseudomonadota</taxon>
        <taxon>Betaproteobacteria</taxon>
        <taxon>Burkholderiales</taxon>
        <taxon>Alcaligenaceae</taxon>
        <taxon>Parvibium</taxon>
    </lineage>
</organism>
<dbReference type="PANTHER" id="PTHR30486">
    <property type="entry name" value="TWITCHING MOTILITY PROTEIN PILT"/>
    <property type="match status" value="1"/>
</dbReference>
<dbReference type="PANTHER" id="PTHR30486:SF12">
    <property type="entry name" value="TYPE IV PILUS ATPASE PILU"/>
    <property type="match status" value="1"/>
</dbReference>
<dbReference type="GO" id="GO:0005524">
    <property type="term" value="F:ATP binding"/>
    <property type="evidence" value="ECO:0007669"/>
    <property type="project" value="InterPro"/>
</dbReference>
<dbReference type="EMBL" id="QPGB01000001">
    <property type="protein sequence ID" value="RCS59558.1"/>
    <property type="molecule type" value="Genomic_DNA"/>
</dbReference>
<dbReference type="InterPro" id="IPR050921">
    <property type="entry name" value="T4SS_GSP_E_ATPase"/>
</dbReference>
<keyword evidence="5" id="KW-1185">Reference proteome</keyword>
<dbReference type="CDD" id="cd01131">
    <property type="entry name" value="PilT"/>
    <property type="match status" value="1"/>
</dbReference>
<dbReference type="NCBIfam" id="TIGR01420">
    <property type="entry name" value="pilT_fam"/>
    <property type="match status" value="1"/>
</dbReference>
<gene>
    <name evidence="4" type="ORF">DU000_02210</name>
</gene>
<feature type="domain" description="Bacterial type II secretion system protein E" evidence="3">
    <location>
        <begin position="82"/>
        <end position="272"/>
    </location>
</feature>